<dbReference type="EMBL" id="KV427640">
    <property type="protein sequence ID" value="KZT03936.1"/>
    <property type="molecule type" value="Genomic_DNA"/>
</dbReference>
<gene>
    <name evidence="2" type="ORF">LAESUDRAFT_728637</name>
</gene>
<dbReference type="PANTHER" id="PTHR31118:SF12">
    <property type="entry name" value="CYCLASE-LIKE PROTEIN 2"/>
    <property type="match status" value="1"/>
</dbReference>
<evidence type="ECO:0000256" key="1">
    <source>
        <dbReference type="ARBA" id="ARBA00007865"/>
    </source>
</evidence>
<dbReference type="AlphaFoldDB" id="A0A165D178"/>
<dbReference type="OrthoDB" id="7108654at2759"/>
<dbReference type="InParanoid" id="A0A165D178"/>
<proteinExistence type="inferred from homology"/>
<comment type="similarity">
    <text evidence="1">Belongs to the Cyclase 1 superfamily.</text>
</comment>
<dbReference type="Pfam" id="PF04199">
    <property type="entry name" value="Cyclase"/>
    <property type="match status" value="1"/>
</dbReference>
<dbReference type="GeneID" id="63826505"/>
<dbReference type="InterPro" id="IPR037175">
    <property type="entry name" value="KFase_sf"/>
</dbReference>
<dbReference type="InterPro" id="IPR007325">
    <property type="entry name" value="KFase/CYL"/>
</dbReference>
<dbReference type="STRING" id="1314785.A0A165D178"/>
<dbReference type="GO" id="GO:0019441">
    <property type="term" value="P:L-tryptophan catabolic process to kynurenine"/>
    <property type="evidence" value="ECO:0007669"/>
    <property type="project" value="InterPro"/>
</dbReference>
<dbReference type="SUPFAM" id="SSF102198">
    <property type="entry name" value="Putative cyclase"/>
    <property type="match status" value="1"/>
</dbReference>
<evidence type="ECO:0000313" key="3">
    <source>
        <dbReference type="Proteomes" id="UP000076871"/>
    </source>
</evidence>
<reference evidence="2 3" key="1">
    <citation type="journal article" date="2016" name="Mol. Biol. Evol.">
        <title>Comparative Genomics of Early-Diverging Mushroom-Forming Fungi Provides Insights into the Origins of Lignocellulose Decay Capabilities.</title>
        <authorList>
            <person name="Nagy L.G."/>
            <person name="Riley R."/>
            <person name="Tritt A."/>
            <person name="Adam C."/>
            <person name="Daum C."/>
            <person name="Floudas D."/>
            <person name="Sun H."/>
            <person name="Yadav J.S."/>
            <person name="Pangilinan J."/>
            <person name="Larsson K.H."/>
            <person name="Matsuura K."/>
            <person name="Barry K."/>
            <person name="Labutti K."/>
            <person name="Kuo R."/>
            <person name="Ohm R.A."/>
            <person name="Bhattacharya S.S."/>
            <person name="Shirouzu T."/>
            <person name="Yoshinaga Y."/>
            <person name="Martin F.M."/>
            <person name="Grigoriev I.V."/>
            <person name="Hibbett D.S."/>
        </authorList>
    </citation>
    <scope>NUCLEOTIDE SEQUENCE [LARGE SCALE GENOMIC DNA]</scope>
    <source>
        <strain evidence="2 3">93-53</strain>
    </source>
</reference>
<dbReference type="GO" id="GO:0004061">
    <property type="term" value="F:arylformamidase activity"/>
    <property type="evidence" value="ECO:0007669"/>
    <property type="project" value="InterPro"/>
</dbReference>
<dbReference type="RefSeq" id="XP_040761676.1">
    <property type="nucleotide sequence ID" value="XM_040909476.1"/>
</dbReference>
<dbReference type="Proteomes" id="UP000076871">
    <property type="component" value="Unassembled WGS sequence"/>
</dbReference>
<name>A0A165D178_9APHY</name>
<organism evidence="2 3">
    <name type="scientific">Laetiporus sulphureus 93-53</name>
    <dbReference type="NCBI Taxonomy" id="1314785"/>
    <lineage>
        <taxon>Eukaryota</taxon>
        <taxon>Fungi</taxon>
        <taxon>Dikarya</taxon>
        <taxon>Basidiomycota</taxon>
        <taxon>Agaricomycotina</taxon>
        <taxon>Agaricomycetes</taxon>
        <taxon>Polyporales</taxon>
        <taxon>Laetiporus</taxon>
    </lineage>
</organism>
<accession>A0A165D178</accession>
<dbReference type="Gene3D" id="3.50.30.50">
    <property type="entry name" value="Putative cyclase"/>
    <property type="match status" value="1"/>
</dbReference>
<keyword evidence="3" id="KW-1185">Reference proteome</keyword>
<evidence type="ECO:0000313" key="2">
    <source>
        <dbReference type="EMBL" id="KZT03936.1"/>
    </source>
</evidence>
<sequence>MAEHVDLSQRLDSCLPIYPGDPPFSCCPALTLAKDGVNVHAISMGSHTGTHIDAPYHFVDGGARVDEIPLWRCIGPALVVDVTGKRAREQISWADLQPFEDKMRERTGLSEGLILLIRTGWSRYWGSSAYFDHPYVDRDAATRIVELGVKAIGIDTLSPDMTFTDPDVHGTFDVHHIILGAGGVIAENLANLEKIQEGSWIVSMVPLKLAGCDGSPVRAFATPRAVS</sequence>
<protein>
    <submittedName>
        <fullName evidence="2">Putative cyclase</fullName>
    </submittedName>
</protein>
<dbReference type="PANTHER" id="PTHR31118">
    <property type="entry name" value="CYCLASE-LIKE PROTEIN 2"/>
    <property type="match status" value="1"/>
</dbReference>